<dbReference type="RefSeq" id="WP_093422108.1">
    <property type="nucleotide sequence ID" value="NZ_FOXA01000009.1"/>
</dbReference>
<proteinExistence type="predicted"/>
<dbReference type="STRING" id="441119.SAMN04488047_1093"/>
<name>A0A1I5RNJ1_9RHOB</name>
<dbReference type="Proteomes" id="UP000199356">
    <property type="component" value="Unassembled WGS sequence"/>
</dbReference>
<reference evidence="2 3" key="1">
    <citation type="submission" date="2016-10" db="EMBL/GenBank/DDBJ databases">
        <authorList>
            <person name="de Groot N.N."/>
        </authorList>
    </citation>
    <scope>NUCLEOTIDE SEQUENCE [LARGE SCALE GENOMIC DNA]</scope>
    <source>
        <strain evidence="2 3">DSM 19547</strain>
    </source>
</reference>
<feature type="domain" description="SCP" evidence="1">
    <location>
        <begin position="12"/>
        <end position="141"/>
    </location>
</feature>
<dbReference type="OrthoDB" id="419320at2"/>
<dbReference type="Gene3D" id="3.40.33.10">
    <property type="entry name" value="CAP"/>
    <property type="match status" value="1"/>
</dbReference>
<dbReference type="Pfam" id="PF00188">
    <property type="entry name" value="CAP"/>
    <property type="match status" value="1"/>
</dbReference>
<dbReference type="SUPFAM" id="SSF55797">
    <property type="entry name" value="PR-1-like"/>
    <property type="match status" value="1"/>
</dbReference>
<dbReference type="InterPro" id="IPR035940">
    <property type="entry name" value="CAP_sf"/>
</dbReference>
<protein>
    <submittedName>
        <fullName evidence="2">Cysteine-rich secretory protein family protein</fullName>
    </submittedName>
</protein>
<dbReference type="PANTHER" id="PTHR31157:SF1">
    <property type="entry name" value="SCP DOMAIN-CONTAINING PROTEIN"/>
    <property type="match status" value="1"/>
</dbReference>
<dbReference type="CDD" id="cd05379">
    <property type="entry name" value="CAP_bacterial"/>
    <property type="match status" value="1"/>
</dbReference>
<keyword evidence="3" id="KW-1185">Reference proteome</keyword>
<evidence type="ECO:0000259" key="1">
    <source>
        <dbReference type="Pfam" id="PF00188"/>
    </source>
</evidence>
<evidence type="ECO:0000313" key="3">
    <source>
        <dbReference type="Proteomes" id="UP000199356"/>
    </source>
</evidence>
<dbReference type="AlphaFoldDB" id="A0A1I5RNJ1"/>
<gene>
    <name evidence="2" type="ORF">SAMN04488047_1093</name>
</gene>
<accession>A0A1I5RNJ1</accession>
<sequence length="261" mass="28491">MAIANDFERQMLDLMNEERREAGVAPLQLETRLNASAETHSDWMLDADVFSHTGEGGSSAGDRMGAAGFEFDGSWGWGENVAWQSERGDPGISDDVADLHESLMNSPGHRANILNPDFDYVGIGVAEGDFEGWDAVMVTQNFARTDGTVALDTGKEPAAPVVAETDTQPAPEPQQPEARPWQDRFAQASRDDEVNNEPDEIVFNEAPVAEVEEPAEVVEAQPVDADEPAWGHEADTAFDNPWFVWLDLLGGSNDDVWSAFV</sequence>
<organism evidence="2 3">
    <name type="scientific">Tranquillimonas alkanivorans</name>
    <dbReference type="NCBI Taxonomy" id="441119"/>
    <lineage>
        <taxon>Bacteria</taxon>
        <taxon>Pseudomonadati</taxon>
        <taxon>Pseudomonadota</taxon>
        <taxon>Alphaproteobacteria</taxon>
        <taxon>Rhodobacterales</taxon>
        <taxon>Roseobacteraceae</taxon>
        <taxon>Tranquillimonas</taxon>
    </lineage>
</organism>
<dbReference type="EMBL" id="FOXA01000009">
    <property type="protein sequence ID" value="SFP59831.1"/>
    <property type="molecule type" value="Genomic_DNA"/>
</dbReference>
<dbReference type="PANTHER" id="PTHR31157">
    <property type="entry name" value="SCP DOMAIN-CONTAINING PROTEIN"/>
    <property type="match status" value="1"/>
</dbReference>
<evidence type="ECO:0000313" key="2">
    <source>
        <dbReference type="EMBL" id="SFP59831.1"/>
    </source>
</evidence>
<dbReference type="InterPro" id="IPR014044">
    <property type="entry name" value="CAP_dom"/>
</dbReference>